<protein>
    <submittedName>
        <fullName evidence="1">Uncharacterized protein</fullName>
    </submittedName>
</protein>
<name>A0A9P6AYK7_9AGAM</name>
<evidence type="ECO:0000313" key="1">
    <source>
        <dbReference type="EMBL" id="KAF9514406.1"/>
    </source>
</evidence>
<gene>
    <name evidence="1" type="ORF">BS47DRAFT_1392529</name>
</gene>
<evidence type="ECO:0000313" key="2">
    <source>
        <dbReference type="Proteomes" id="UP000886523"/>
    </source>
</evidence>
<proteinExistence type="predicted"/>
<dbReference type="AlphaFoldDB" id="A0A9P6AYK7"/>
<organism evidence="1 2">
    <name type="scientific">Hydnum rufescens UP504</name>
    <dbReference type="NCBI Taxonomy" id="1448309"/>
    <lineage>
        <taxon>Eukaryota</taxon>
        <taxon>Fungi</taxon>
        <taxon>Dikarya</taxon>
        <taxon>Basidiomycota</taxon>
        <taxon>Agaricomycotina</taxon>
        <taxon>Agaricomycetes</taxon>
        <taxon>Cantharellales</taxon>
        <taxon>Hydnaceae</taxon>
        <taxon>Hydnum</taxon>
    </lineage>
</organism>
<comment type="caution">
    <text evidence="1">The sequence shown here is derived from an EMBL/GenBank/DDBJ whole genome shotgun (WGS) entry which is preliminary data.</text>
</comment>
<dbReference type="Proteomes" id="UP000886523">
    <property type="component" value="Unassembled WGS sequence"/>
</dbReference>
<reference evidence="1" key="1">
    <citation type="journal article" date="2020" name="Nat. Commun.">
        <title>Large-scale genome sequencing of mycorrhizal fungi provides insights into the early evolution of symbiotic traits.</title>
        <authorList>
            <person name="Miyauchi S."/>
            <person name="Kiss E."/>
            <person name="Kuo A."/>
            <person name="Drula E."/>
            <person name="Kohler A."/>
            <person name="Sanchez-Garcia M."/>
            <person name="Morin E."/>
            <person name="Andreopoulos B."/>
            <person name="Barry K.W."/>
            <person name="Bonito G."/>
            <person name="Buee M."/>
            <person name="Carver A."/>
            <person name="Chen C."/>
            <person name="Cichocki N."/>
            <person name="Clum A."/>
            <person name="Culley D."/>
            <person name="Crous P.W."/>
            <person name="Fauchery L."/>
            <person name="Girlanda M."/>
            <person name="Hayes R.D."/>
            <person name="Keri Z."/>
            <person name="LaButti K."/>
            <person name="Lipzen A."/>
            <person name="Lombard V."/>
            <person name="Magnuson J."/>
            <person name="Maillard F."/>
            <person name="Murat C."/>
            <person name="Nolan M."/>
            <person name="Ohm R.A."/>
            <person name="Pangilinan J."/>
            <person name="Pereira M.F."/>
            <person name="Perotto S."/>
            <person name="Peter M."/>
            <person name="Pfister S."/>
            <person name="Riley R."/>
            <person name="Sitrit Y."/>
            <person name="Stielow J.B."/>
            <person name="Szollosi G."/>
            <person name="Zifcakova L."/>
            <person name="Stursova M."/>
            <person name="Spatafora J.W."/>
            <person name="Tedersoo L."/>
            <person name="Vaario L.M."/>
            <person name="Yamada A."/>
            <person name="Yan M."/>
            <person name="Wang P."/>
            <person name="Xu J."/>
            <person name="Bruns T."/>
            <person name="Baldrian P."/>
            <person name="Vilgalys R."/>
            <person name="Dunand C."/>
            <person name="Henrissat B."/>
            <person name="Grigoriev I.V."/>
            <person name="Hibbett D."/>
            <person name="Nagy L.G."/>
            <person name="Martin F.M."/>
        </authorList>
    </citation>
    <scope>NUCLEOTIDE SEQUENCE</scope>
    <source>
        <strain evidence="1">UP504</strain>
    </source>
</reference>
<dbReference type="EMBL" id="MU128961">
    <property type="protein sequence ID" value="KAF9514406.1"/>
    <property type="molecule type" value="Genomic_DNA"/>
</dbReference>
<keyword evidence="2" id="KW-1185">Reference proteome</keyword>
<sequence length="332" mass="37871">METPGAPPVHTASFCMPPPDPDEYDPAVYILGNSRLTRGMDHRTLSEHSSFPCPSFRLAEDSCYLTIQYGSYGERLRARFHVPLSSLCRSPMQRDTLAILWEFERHRIDYGMSGGRLIHYMPSVELDSRLDVSVFDLNWSRARRLGKISADPHADDAPFHSMESDLWRSEIGMEGPRPVYLASRSFSLDGSLDSPHMICDDEHMISWALTYQLSLLSEGLGGIARRKEYATLWIRDPPHPPSKNYDQLRDEYTSILYTPNKIKPHFVEVGHDNPTHTTHLKAKVEICAENTRQSLQRSSTIFTPTNVEIPKRRGLYLFQEVWVRPGVDAAPV</sequence>
<accession>A0A9P6AYK7</accession>